<keyword evidence="1 2" id="KW-0500">Molybdenum</keyword>
<gene>
    <name evidence="4" type="ORF">Q0590_03275</name>
</gene>
<dbReference type="InterPro" id="IPR004606">
    <property type="entry name" value="Mop_domain"/>
</dbReference>
<proteinExistence type="predicted"/>
<feature type="domain" description="Mop" evidence="3">
    <location>
        <begin position="67"/>
        <end position="132"/>
    </location>
</feature>
<dbReference type="Pfam" id="PF03459">
    <property type="entry name" value="TOBE"/>
    <property type="match status" value="1"/>
</dbReference>
<sequence length="134" mass="14709">MNQLNGVITSIETDGNISLVGILAEGTEFFSLVIDTPQTASYLKQANNVFLIFKETEMSIAKHLTGGLSLRNRFPGIIRSIEPGKIVSKIALDFKGQLLYSIITTQSVHRLHLQVGDHVEGLVKTNEISIMEAI</sequence>
<dbReference type="Gene3D" id="2.40.50.100">
    <property type="match status" value="2"/>
</dbReference>
<dbReference type="EMBL" id="JAUKPO010000001">
    <property type="protein sequence ID" value="MDO1445253.1"/>
    <property type="molecule type" value="Genomic_DNA"/>
</dbReference>
<evidence type="ECO:0000313" key="5">
    <source>
        <dbReference type="Proteomes" id="UP001168528"/>
    </source>
</evidence>
<dbReference type="Proteomes" id="UP001168528">
    <property type="component" value="Unassembled WGS sequence"/>
</dbReference>
<organism evidence="4 5">
    <name type="scientific">Rhodocytophaga aerolata</name>
    <dbReference type="NCBI Taxonomy" id="455078"/>
    <lineage>
        <taxon>Bacteria</taxon>
        <taxon>Pseudomonadati</taxon>
        <taxon>Bacteroidota</taxon>
        <taxon>Cytophagia</taxon>
        <taxon>Cytophagales</taxon>
        <taxon>Rhodocytophagaceae</taxon>
        <taxon>Rhodocytophaga</taxon>
    </lineage>
</organism>
<dbReference type="RefSeq" id="WP_302036043.1">
    <property type="nucleotide sequence ID" value="NZ_JAUKPO010000001.1"/>
</dbReference>
<reference evidence="4" key="1">
    <citation type="submission" date="2023-07" db="EMBL/GenBank/DDBJ databases">
        <title>The genome sequence of Rhodocytophaga aerolata KACC 12507.</title>
        <authorList>
            <person name="Zhang X."/>
        </authorList>
    </citation>
    <scope>NUCLEOTIDE SEQUENCE</scope>
    <source>
        <strain evidence="4">KACC 12507</strain>
    </source>
</reference>
<dbReference type="InterPro" id="IPR008995">
    <property type="entry name" value="Mo/tungstate-bd_C_term_dom"/>
</dbReference>
<evidence type="ECO:0000256" key="2">
    <source>
        <dbReference type="PROSITE-ProRule" id="PRU01213"/>
    </source>
</evidence>
<accession>A0ABT8R1S3</accession>
<name>A0ABT8R1S3_9BACT</name>
<dbReference type="InterPro" id="IPR005116">
    <property type="entry name" value="Transp-assoc_OB_typ1"/>
</dbReference>
<evidence type="ECO:0000256" key="1">
    <source>
        <dbReference type="ARBA" id="ARBA00022505"/>
    </source>
</evidence>
<comment type="caution">
    <text evidence="4">The sequence shown here is derived from an EMBL/GenBank/DDBJ whole genome shotgun (WGS) entry which is preliminary data.</text>
</comment>
<evidence type="ECO:0000259" key="3">
    <source>
        <dbReference type="PROSITE" id="PS51866"/>
    </source>
</evidence>
<dbReference type="SUPFAM" id="SSF50331">
    <property type="entry name" value="MOP-like"/>
    <property type="match status" value="1"/>
</dbReference>
<protein>
    <submittedName>
        <fullName evidence="4">TOBE domain-containing protein</fullName>
    </submittedName>
</protein>
<evidence type="ECO:0000313" key="4">
    <source>
        <dbReference type="EMBL" id="MDO1445253.1"/>
    </source>
</evidence>
<dbReference type="PROSITE" id="PS51866">
    <property type="entry name" value="MOP"/>
    <property type="match status" value="1"/>
</dbReference>
<keyword evidence="5" id="KW-1185">Reference proteome</keyword>